<reference evidence="2" key="1">
    <citation type="journal article" date="2014" name="PLoS Genet.">
        <title>The Genome of Spironucleus salmonicida Highlights a Fish Pathogen Adapted to Fluctuating Environments.</title>
        <authorList>
            <person name="Xu F."/>
            <person name="Jerlstrom-Hultqvist J."/>
            <person name="Einarsson E."/>
            <person name="Astvaldsson A."/>
            <person name="Svard S.G."/>
            <person name="Andersson J.O."/>
        </authorList>
    </citation>
    <scope>NUCLEOTIDE SEQUENCE</scope>
</reference>
<dbReference type="InterPro" id="IPR009030">
    <property type="entry name" value="Growth_fac_rcpt_cys_sf"/>
</dbReference>
<sequence>MSTKRCVKCADDCSVCSSATFCNVCNWGTHITTIDGRCTPKCDDITDGNYCKNGVATPCAEGIDSACECGLATNCASCNSTLDKCKTCLTNAIITKGGSCRDCATGFKLIGGMCWPETPAPEPHGPDPVVPTPSDPNPEVNRQNLSGGAVTGIVIGVLLVVGAVGGGLAYYFVRRGKK</sequence>
<dbReference type="CDD" id="cd12087">
    <property type="entry name" value="TM_EGFR-like"/>
    <property type="match status" value="1"/>
</dbReference>
<protein>
    <submittedName>
        <fullName evidence="2">Cysteine-rich membrane protein 1</fullName>
    </submittedName>
</protein>
<gene>
    <name evidence="2" type="ORF">SS50377_18967</name>
</gene>
<accession>V6LB23</accession>
<evidence type="ECO:0000256" key="1">
    <source>
        <dbReference type="SAM" id="Phobius"/>
    </source>
</evidence>
<dbReference type="EMBL" id="KI546169">
    <property type="protein sequence ID" value="EST41617.1"/>
    <property type="molecule type" value="Genomic_DNA"/>
</dbReference>
<dbReference type="AlphaFoldDB" id="V6LB23"/>
<dbReference type="Pfam" id="PF03302">
    <property type="entry name" value="VSP"/>
    <property type="match status" value="1"/>
</dbReference>
<organism evidence="2">
    <name type="scientific">Spironucleus salmonicida</name>
    <dbReference type="NCBI Taxonomy" id="348837"/>
    <lineage>
        <taxon>Eukaryota</taxon>
        <taxon>Metamonada</taxon>
        <taxon>Diplomonadida</taxon>
        <taxon>Hexamitidae</taxon>
        <taxon>Hexamitinae</taxon>
        <taxon>Spironucleus</taxon>
    </lineage>
</organism>
<name>V6LB23_9EUKA</name>
<keyword evidence="1" id="KW-1133">Transmembrane helix</keyword>
<dbReference type="SUPFAM" id="SSF57184">
    <property type="entry name" value="Growth factor receptor domain"/>
    <property type="match status" value="1"/>
</dbReference>
<evidence type="ECO:0000313" key="2">
    <source>
        <dbReference type="EMBL" id="EST41617.1"/>
    </source>
</evidence>
<dbReference type="SMART" id="SM00261">
    <property type="entry name" value="FU"/>
    <property type="match status" value="2"/>
</dbReference>
<dbReference type="InterPro" id="IPR006212">
    <property type="entry name" value="Furin_repeat"/>
</dbReference>
<feature type="transmembrane region" description="Helical" evidence="1">
    <location>
        <begin position="149"/>
        <end position="173"/>
    </location>
</feature>
<keyword evidence="1" id="KW-0812">Transmembrane</keyword>
<dbReference type="VEuPathDB" id="GiardiaDB:SS50377_28634"/>
<dbReference type="InterPro" id="IPR005127">
    <property type="entry name" value="Giardia_VSP"/>
</dbReference>
<keyword evidence="1" id="KW-0472">Membrane</keyword>
<proteinExistence type="predicted"/>